<dbReference type="AlphaFoldDB" id="A0A2I3LJU9"/>
<reference evidence="2" key="3">
    <citation type="submission" date="2025-09" db="UniProtKB">
        <authorList>
            <consortium name="Ensembl"/>
        </authorList>
    </citation>
    <scope>IDENTIFICATION</scope>
</reference>
<dbReference type="Proteomes" id="UP000028761">
    <property type="component" value="Chromosome 9"/>
</dbReference>
<protein>
    <submittedName>
        <fullName evidence="2">Uncharacterized protein</fullName>
    </submittedName>
</protein>
<feature type="region of interest" description="Disordered" evidence="1">
    <location>
        <begin position="38"/>
        <end position="135"/>
    </location>
</feature>
<dbReference type="ExpressionAtlas" id="A0A2I3LJU9">
    <property type="expression patterns" value="baseline"/>
</dbReference>
<keyword evidence="3" id="KW-1185">Reference proteome</keyword>
<sequence length="135" mass="14055">MRVFCHCQESLREADGGPGCSHAPEDKLSSLPCSLSLSPGSLHGHTDARVAGGTPGTRVAAASPQGQEQAKCCSQQRGQAEAGRGDSEKTAGSPRENSPFQQPWHSLQNPGAPGDGRSRPLHAQQLFASCSQPAQ</sequence>
<feature type="compositionally biased region" description="Polar residues" evidence="1">
    <location>
        <begin position="126"/>
        <end position="135"/>
    </location>
</feature>
<evidence type="ECO:0000313" key="3">
    <source>
        <dbReference type="Proteomes" id="UP000028761"/>
    </source>
</evidence>
<feature type="compositionally biased region" description="Polar residues" evidence="1">
    <location>
        <begin position="64"/>
        <end position="78"/>
    </location>
</feature>
<feature type="compositionally biased region" description="Polar residues" evidence="1">
    <location>
        <begin position="95"/>
        <end position="109"/>
    </location>
</feature>
<accession>A0A2I3LJU9</accession>
<dbReference type="GeneTree" id="ENSGT00940000159065"/>
<name>A0A2I3LJU9_PAPAN</name>
<organism evidence="2 3">
    <name type="scientific">Papio anubis</name>
    <name type="common">Olive baboon</name>
    <dbReference type="NCBI Taxonomy" id="9555"/>
    <lineage>
        <taxon>Eukaryota</taxon>
        <taxon>Metazoa</taxon>
        <taxon>Chordata</taxon>
        <taxon>Craniata</taxon>
        <taxon>Vertebrata</taxon>
        <taxon>Euteleostomi</taxon>
        <taxon>Mammalia</taxon>
        <taxon>Eutheria</taxon>
        <taxon>Euarchontoglires</taxon>
        <taxon>Primates</taxon>
        <taxon>Haplorrhini</taxon>
        <taxon>Catarrhini</taxon>
        <taxon>Cercopithecidae</taxon>
        <taxon>Cercopithecinae</taxon>
        <taxon>Papio</taxon>
    </lineage>
</organism>
<dbReference type="Bgee" id="ENSPANG00000009964">
    <property type="expression patterns" value="Expressed in thymus and 66 other cell types or tissues"/>
</dbReference>
<reference evidence="2 3" key="1">
    <citation type="submission" date="2012-03" db="EMBL/GenBank/DDBJ databases">
        <title>Whole Genome Assembly of Papio anubis.</title>
        <authorList>
            <person name="Liu Y.L."/>
            <person name="Abraham K.A."/>
            <person name="Akbar H.A."/>
            <person name="Ali S.A."/>
            <person name="Anosike U.A."/>
            <person name="Aqrawi P.A."/>
            <person name="Arias F.A."/>
            <person name="Attaway T.A."/>
            <person name="Awwad R.A."/>
            <person name="Babu C.B."/>
            <person name="Bandaranaike D.B."/>
            <person name="Battles P.B."/>
            <person name="Bell A.B."/>
            <person name="Beltran B.B."/>
            <person name="Berhane-Mersha D.B."/>
            <person name="Bess C.B."/>
            <person name="Bickham C.B."/>
            <person name="Bolden T.B."/>
            <person name="Carter K.C."/>
            <person name="Chau D.C."/>
            <person name="Chavez A.C."/>
            <person name="Clerc-Blankenburg K.C."/>
            <person name="Coyle M.C."/>
            <person name="Dao M.D."/>
            <person name="Davila M.L.D."/>
            <person name="Davy-Carroll L.D."/>
            <person name="Denson S.D."/>
            <person name="Dinh H.D."/>
            <person name="Fernandez S.F."/>
            <person name="Fernando P.F."/>
            <person name="Forbes L.F."/>
            <person name="Francis C.F."/>
            <person name="Francisco L.F."/>
            <person name="Fu Q.F."/>
            <person name="Garcia-Iii R.G."/>
            <person name="Garrett T.G."/>
            <person name="Gross S.G."/>
            <person name="Gubbala S.G."/>
            <person name="Hirani K.H."/>
            <person name="Hogues M.H."/>
            <person name="Hollins B.H."/>
            <person name="Jackson L.J."/>
            <person name="Javaid M.J."/>
            <person name="Jhangiani S.J."/>
            <person name="Johnson A.J."/>
            <person name="Johnson B.J."/>
            <person name="Jones J.J."/>
            <person name="Joshi V.J."/>
            <person name="Kalu J.K."/>
            <person name="Khan N.K."/>
            <person name="Korchina V.K."/>
            <person name="Kovar C.K."/>
            <person name="Lago L.L."/>
            <person name="Lara F.L."/>
            <person name="Le T.-K.L."/>
            <person name="Lee S.L."/>
            <person name="Legall-Iii F.L."/>
            <person name="Lemon S.L."/>
            <person name="Liu J.L."/>
            <person name="Liu Y.-S.L."/>
            <person name="Liyanage D.L."/>
            <person name="Lopez J.L."/>
            <person name="Lorensuhewa L.L."/>
            <person name="Mata R.M."/>
            <person name="Mathew T.M."/>
            <person name="Mercado C.M."/>
            <person name="Mercado I.M."/>
            <person name="Morales K.M."/>
            <person name="Morgan M.M."/>
            <person name="Munidasa M.M."/>
            <person name="Ngo D.N."/>
            <person name="Nguyen L.N."/>
            <person name="Nguyen T.N."/>
            <person name="Nguyen N.N."/>
            <person name="Obregon M.O."/>
            <person name="Okwuonu G.O."/>
            <person name="Ongeri F.O."/>
            <person name="Onwere C.O."/>
            <person name="Osifeso I.O."/>
            <person name="Parra A.P."/>
            <person name="Patil S.P."/>
            <person name="Perez A.P."/>
            <person name="Perez Y.P."/>
            <person name="Pham C.P."/>
            <person name="Pu L.-L.P."/>
            <person name="Puazo M.P."/>
            <person name="Quiroz J.Q."/>
            <person name="Rouhana J.R."/>
            <person name="Ruiz M.R."/>
            <person name="Ruiz S.-J.R."/>
            <person name="Saada N.S."/>
            <person name="Santibanez J.S."/>
            <person name="Scheel M.S."/>
            <person name="Schneider B.S."/>
            <person name="Simmons D.S."/>
            <person name="Sisson I.S."/>
            <person name="Tang L.-Y.T."/>
            <person name="Thornton R.T."/>
            <person name="Tisius J.T."/>
            <person name="Toledanes G.T."/>
            <person name="Trejos Z.T."/>
            <person name="Usmani K.U."/>
            <person name="Varghese R.V."/>
            <person name="Vattathil S.V."/>
            <person name="Vee V.V."/>
            <person name="Walker D.W."/>
            <person name="Weissenberger G.W."/>
            <person name="White C.W."/>
            <person name="Williams A.W."/>
            <person name="Woodworth J.W."/>
            <person name="Wright R.W."/>
            <person name="Zhu Y.Z."/>
            <person name="Han Y.H."/>
            <person name="Newsham I.N."/>
            <person name="Nazareth L.N."/>
            <person name="Worley K.W."/>
            <person name="Muzny D.M."/>
            <person name="Rogers J.R."/>
            <person name="Gibbs R.G."/>
        </authorList>
    </citation>
    <scope>NUCLEOTIDE SEQUENCE [LARGE SCALE GENOMIC DNA]</scope>
</reference>
<dbReference type="Ensembl" id="ENSPANT00000045641.2">
    <property type="protein sequence ID" value="ENSPANP00000023715.2"/>
    <property type="gene ID" value="ENSPANG00000009964.3"/>
</dbReference>
<proteinExistence type="predicted"/>
<evidence type="ECO:0000313" key="2">
    <source>
        <dbReference type="Ensembl" id="ENSPANP00000023715.2"/>
    </source>
</evidence>
<evidence type="ECO:0000256" key="1">
    <source>
        <dbReference type="SAM" id="MobiDB-lite"/>
    </source>
</evidence>
<reference evidence="2" key="2">
    <citation type="submission" date="2025-08" db="UniProtKB">
        <authorList>
            <consortium name="Ensembl"/>
        </authorList>
    </citation>
    <scope>IDENTIFICATION</scope>
</reference>